<dbReference type="HOGENOM" id="CLU_2146847_0_0_1"/>
<evidence type="ECO:0000313" key="2">
    <source>
        <dbReference type="EMBL" id="KIK27654.1"/>
    </source>
</evidence>
<gene>
    <name evidence="2" type="ORF">PISMIDRAFT_674548</name>
</gene>
<evidence type="ECO:0000313" key="3">
    <source>
        <dbReference type="Proteomes" id="UP000054018"/>
    </source>
</evidence>
<dbReference type="OrthoDB" id="10576598at2759"/>
<sequence>MFPGEKQAGASTEDRERTLGMDRVPGREHDTCEGSETGVSGVDDCICTTVDLSPRVETAAKEEYSTEEIGSIQEAAVRSPRTDSANKVEGMEGRQVLECDSFTSDEGEFVHS</sequence>
<reference evidence="3" key="2">
    <citation type="submission" date="2015-01" db="EMBL/GenBank/DDBJ databases">
        <title>Evolutionary Origins and Diversification of the Mycorrhizal Mutualists.</title>
        <authorList>
            <consortium name="DOE Joint Genome Institute"/>
            <consortium name="Mycorrhizal Genomics Consortium"/>
            <person name="Kohler A."/>
            <person name="Kuo A."/>
            <person name="Nagy L.G."/>
            <person name="Floudas D."/>
            <person name="Copeland A."/>
            <person name="Barry K.W."/>
            <person name="Cichocki N."/>
            <person name="Veneault-Fourrey C."/>
            <person name="LaButti K."/>
            <person name="Lindquist E.A."/>
            <person name="Lipzen A."/>
            <person name="Lundell T."/>
            <person name="Morin E."/>
            <person name="Murat C."/>
            <person name="Riley R."/>
            <person name="Ohm R."/>
            <person name="Sun H."/>
            <person name="Tunlid A."/>
            <person name="Henrissat B."/>
            <person name="Grigoriev I.V."/>
            <person name="Hibbett D.S."/>
            <person name="Martin F."/>
        </authorList>
    </citation>
    <scope>NUCLEOTIDE SEQUENCE [LARGE SCALE GENOMIC DNA]</scope>
    <source>
        <strain evidence="3">441</strain>
    </source>
</reference>
<dbReference type="AlphaFoldDB" id="A0A0C9ZNS0"/>
<name>A0A0C9ZNS0_9AGAM</name>
<evidence type="ECO:0000256" key="1">
    <source>
        <dbReference type="SAM" id="MobiDB-lite"/>
    </source>
</evidence>
<reference evidence="2 3" key="1">
    <citation type="submission" date="2014-04" db="EMBL/GenBank/DDBJ databases">
        <authorList>
            <consortium name="DOE Joint Genome Institute"/>
            <person name="Kuo A."/>
            <person name="Kohler A."/>
            <person name="Costa M.D."/>
            <person name="Nagy L.G."/>
            <person name="Floudas D."/>
            <person name="Copeland A."/>
            <person name="Barry K.W."/>
            <person name="Cichocki N."/>
            <person name="Veneault-Fourrey C."/>
            <person name="LaButti K."/>
            <person name="Lindquist E.A."/>
            <person name="Lipzen A."/>
            <person name="Lundell T."/>
            <person name="Morin E."/>
            <person name="Murat C."/>
            <person name="Sun H."/>
            <person name="Tunlid A."/>
            <person name="Henrissat B."/>
            <person name="Grigoriev I.V."/>
            <person name="Hibbett D.S."/>
            <person name="Martin F."/>
            <person name="Nordberg H.P."/>
            <person name="Cantor M.N."/>
            <person name="Hua S.X."/>
        </authorList>
    </citation>
    <scope>NUCLEOTIDE SEQUENCE [LARGE SCALE GENOMIC DNA]</scope>
    <source>
        <strain evidence="2 3">441</strain>
    </source>
</reference>
<dbReference type="EMBL" id="KN833695">
    <property type="protein sequence ID" value="KIK27654.1"/>
    <property type="molecule type" value="Genomic_DNA"/>
</dbReference>
<dbReference type="Proteomes" id="UP000054018">
    <property type="component" value="Unassembled WGS sequence"/>
</dbReference>
<protein>
    <submittedName>
        <fullName evidence="2">Uncharacterized protein</fullName>
    </submittedName>
</protein>
<accession>A0A0C9ZNS0</accession>
<feature type="region of interest" description="Disordered" evidence="1">
    <location>
        <begin position="1"/>
        <end position="38"/>
    </location>
</feature>
<organism evidence="2 3">
    <name type="scientific">Pisolithus microcarpus 441</name>
    <dbReference type="NCBI Taxonomy" id="765257"/>
    <lineage>
        <taxon>Eukaryota</taxon>
        <taxon>Fungi</taxon>
        <taxon>Dikarya</taxon>
        <taxon>Basidiomycota</taxon>
        <taxon>Agaricomycotina</taxon>
        <taxon>Agaricomycetes</taxon>
        <taxon>Agaricomycetidae</taxon>
        <taxon>Boletales</taxon>
        <taxon>Sclerodermatineae</taxon>
        <taxon>Pisolithaceae</taxon>
        <taxon>Pisolithus</taxon>
    </lineage>
</organism>
<feature type="compositionally biased region" description="Basic and acidic residues" evidence="1">
    <location>
        <begin position="12"/>
        <end position="32"/>
    </location>
</feature>
<keyword evidence="3" id="KW-1185">Reference proteome</keyword>
<proteinExistence type="predicted"/>